<dbReference type="Pfam" id="PF00149">
    <property type="entry name" value="Metallophos"/>
    <property type="match status" value="1"/>
</dbReference>
<comment type="similarity">
    <text evidence="4">Belongs to the cyclic nucleotide phosphodiesterase class-III family.</text>
</comment>
<evidence type="ECO:0000256" key="4">
    <source>
        <dbReference type="ARBA" id="ARBA00025742"/>
    </source>
</evidence>
<evidence type="ECO:0000313" key="6">
    <source>
        <dbReference type="EMBL" id="SDW19594.1"/>
    </source>
</evidence>
<dbReference type="GO" id="GO:0046872">
    <property type="term" value="F:metal ion binding"/>
    <property type="evidence" value="ECO:0007669"/>
    <property type="project" value="UniProtKB-KW"/>
</dbReference>
<dbReference type="RefSeq" id="WP_092567756.1">
    <property type="nucleotide sequence ID" value="NZ_BMXH01000001.1"/>
</dbReference>
<gene>
    <name evidence="6" type="ORF">SAMN05443545_101342</name>
</gene>
<protein>
    <submittedName>
        <fullName evidence="6">Icc protein</fullName>
    </submittedName>
</protein>
<proteinExistence type="inferred from homology"/>
<reference evidence="6 7" key="1">
    <citation type="submission" date="2016-10" db="EMBL/GenBank/DDBJ databases">
        <authorList>
            <person name="de Groot N.N."/>
        </authorList>
    </citation>
    <scope>NUCLEOTIDE SEQUENCE [LARGE SCALE GENOMIC DNA]</scope>
    <source>
        <strain evidence="6 7">DSM 19219</strain>
    </source>
</reference>
<evidence type="ECO:0000256" key="3">
    <source>
        <dbReference type="ARBA" id="ARBA00023004"/>
    </source>
</evidence>
<keyword evidence="3" id="KW-0408">Iron</keyword>
<keyword evidence="1" id="KW-0479">Metal-binding</keyword>
<keyword evidence="7" id="KW-1185">Reference proteome</keyword>
<dbReference type="InterPro" id="IPR050884">
    <property type="entry name" value="CNP_phosphodiesterase-III"/>
</dbReference>
<dbReference type="GO" id="GO:0016787">
    <property type="term" value="F:hydrolase activity"/>
    <property type="evidence" value="ECO:0007669"/>
    <property type="project" value="UniProtKB-KW"/>
</dbReference>
<evidence type="ECO:0000313" key="7">
    <source>
        <dbReference type="Proteomes" id="UP000198500"/>
    </source>
</evidence>
<organism evidence="6 7">
    <name type="scientific">Aidingimonas halophila</name>
    <dbReference type="NCBI Taxonomy" id="574349"/>
    <lineage>
        <taxon>Bacteria</taxon>
        <taxon>Pseudomonadati</taxon>
        <taxon>Pseudomonadota</taxon>
        <taxon>Gammaproteobacteria</taxon>
        <taxon>Oceanospirillales</taxon>
        <taxon>Halomonadaceae</taxon>
        <taxon>Aidingimonas</taxon>
    </lineage>
</organism>
<dbReference type="AlphaFoldDB" id="A0A1H2RLF2"/>
<accession>A0A1H2RLF2</accession>
<dbReference type="STRING" id="574349.SAMN05443545_101342"/>
<sequence>MRLIQVTDSHLCADPEARGRIGMPLPQFLDVMNQVKRFRPDVLLVTGDVGHDESPAAYQHALDTFSSLECPWFWIPGNHDHQPLMAEYHEIHEDVDLDGWRMLALNTQVPGQPHGQLGESQLRSLASRLEDDARPTLLVMHHQPLEVGSAWIDSVALEDREALWQVLAAYPQVQAIFCGHIHQAFASQRHLEEGVIAVYGCPATSDQFLPGSDEFALDTASRPGFRVIDLYDTGLDTWVERVDQS</sequence>
<evidence type="ECO:0000256" key="2">
    <source>
        <dbReference type="ARBA" id="ARBA00022801"/>
    </source>
</evidence>
<dbReference type="SUPFAM" id="SSF56300">
    <property type="entry name" value="Metallo-dependent phosphatases"/>
    <property type="match status" value="1"/>
</dbReference>
<dbReference type="Proteomes" id="UP000198500">
    <property type="component" value="Unassembled WGS sequence"/>
</dbReference>
<dbReference type="Gene3D" id="3.60.21.10">
    <property type="match status" value="1"/>
</dbReference>
<feature type="domain" description="Calcineurin-like phosphoesterase" evidence="5">
    <location>
        <begin position="1"/>
        <end position="183"/>
    </location>
</feature>
<dbReference type="PANTHER" id="PTHR42988:SF2">
    <property type="entry name" value="CYCLIC NUCLEOTIDE PHOSPHODIESTERASE CBUA0032-RELATED"/>
    <property type="match status" value="1"/>
</dbReference>
<evidence type="ECO:0000256" key="1">
    <source>
        <dbReference type="ARBA" id="ARBA00022723"/>
    </source>
</evidence>
<keyword evidence="2" id="KW-0378">Hydrolase</keyword>
<dbReference type="OrthoDB" id="9784378at2"/>
<dbReference type="InterPro" id="IPR029052">
    <property type="entry name" value="Metallo-depent_PP-like"/>
</dbReference>
<dbReference type="EMBL" id="FNNI01000001">
    <property type="protein sequence ID" value="SDW19594.1"/>
    <property type="molecule type" value="Genomic_DNA"/>
</dbReference>
<evidence type="ECO:0000259" key="5">
    <source>
        <dbReference type="Pfam" id="PF00149"/>
    </source>
</evidence>
<dbReference type="PANTHER" id="PTHR42988">
    <property type="entry name" value="PHOSPHOHYDROLASE"/>
    <property type="match status" value="1"/>
</dbReference>
<name>A0A1H2RLF2_9GAMM</name>
<dbReference type="InterPro" id="IPR004843">
    <property type="entry name" value="Calcineurin-like_PHP"/>
</dbReference>